<organism evidence="1">
    <name type="scientific">marine sediment metagenome</name>
    <dbReference type="NCBI Taxonomy" id="412755"/>
    <lineage>
        <taxon>unclassified sequences</taxon>
        <taxon>metagenomes</taxon>
        <taxon>ecological metagenomes</taxon>
    </lineage>
</organism>
<dbReference type="AlphaFoldDB" id="A0A0F9GX24"/>
<evidence type="ECO:0000313" key="1">
    <source>
        <dbReference type="EMBL" id="KKM03289.1"/>
    </source>
</evidence>
<comment type="caution">
    <text evidence="1">The sequence shown here is derived from an EMBL/GenBank/DDBJ whole genome shotgun (WGS) entry which is preliminary data.</text>
</comment>
<proteinExistence type="predicted"/>
<name>A0A0F9GX24_9ZZZZ</name>
<reference evidence="1" key="1">
    <citation type="journal article" date="2015" name="Nature">
        <title>Complex archaea that bridge the gap between prokaryotes and eukaryotes.</title>
        <authorList>
            <person name="Spang A."/>
            <person name="Saw J.H."/>
            <person name="Jorgensen S.L."/>
            <person name="Zaremba-Niedzwiedzka K."/>
            <person name="Martijn J."/>
            <person name="Lind A.E."/>
            <person name="van Eijk R."/>
            <person name="Schleper C."/>
            <person name="Guy L."/>
            <person name="Ettema T.J."/>
        </authorList>
    </citation>
    <scope>NUCLEOTIDE SEQUENCE</scope>
</reference>
<gene>
    <name evidence="1" type="ORF">LCGC14_1775870</name>
</gene>
<sequence>MSDFVRLRLEGKPSINLSWTRPWPPPETLHMLMLDDGAIALASYEIEIPEKSKPLYQVTCSKLPDDFDSSRLARGALYVDDPETWDGQT</sequence>
<protein>
    <submittedName>
        <fullName evidence="1">Uncharacterized protein</fullName>
    </submittedName>
</protein>
<accession>A0A0F9GX24</accession>
<dbReference type="EMBL" id="LAZR01016718">
    <property type="protein sequence ID" value="KKM03289.1"/>
    <property type="molecule type" value="Genomic_DNA"/>
</dbReference>